<dbReference type="GeneID" id="41975104"/>
<dbReference type="InParanoid" id="A0A507B487"/>
<evidence type="ECO:0000256" key="1">
    <source>
        <dbReference type="SAM" id="MobiDB-lite"/>
    </source>
</evidence>
<dbReference type="InterPro" id="IPR051532">
    <property type="entry name" value="Ester_Hydrolysis_Enzymes"/>
</dbReference>
<dbReference type="SUPFAM" id="SSF52266">
    <property type="entry name" value="SGNH hydrolase"/>
    <property type="match status" value="1"/>
</dbReference>
<dbReference type="AlphaFoldDB" id="A0A507B487"/>
<organism evidence="3 4">
    <name type="scientific">Thyridium curvatum</name>
    <dbReference type="NCBI Taxonomy" id="1093900"/>
    <lineage>
        <taxon>Eukaryota</taxon>
        <taxon>Fungi</taxon>
        <taxon>Dikarya</taxon>
        <taxon>Ascomycota</taxon>
        <taxon>Pezizomycotina</taxon>
        <taxon>Sordariomycetes</taxon>
        <taxon>Sordariomycetidae</taxon>
        <taxon>Thyridiales</taxon>
        <taxon>Thyridiaceae</taxon>
        <taxon>Thyridium</taxon>
    </lineage>
</organism>
<keyword evidence="4" id="KW-1185">Reference proteome</keyword>
<feature type="compositionally biased region" description="Pro residues" evidence="1">
    <location>
        <begin position="120"/>
        <end position="132"/>
    </location>
</feature>
<dbReference type="RefSeq" id="XP_030993389.1">
    <property type="nucleotide sequence ID" value="XM_031142425.1"/>
</dbReference>
<feature type="region of interest" description="Disordered" evidence="1">
    <location>
        <begin position="110"/>
        <end position="139"/>
    </location>
</feature>
<feature type="signal peptide" evidence="2">
    <location>
        <begin position="1"/>
        <end position="31"/>
    </location>
</feature>
<dbReference type="PANTHER" id="PTHR30383">
    <property type="entry name" value="THIOESTERASE 1/PROTEASE 1/LYSOPHOSPHOLIPASE L1"/>
    <property type="match status" value="1"/>
</dbReference>
<keyword evidence="2" id="KW-0732">Signal</keyword>
<sequence length="327" mass="35156">MWGVNHSSPGPGLDISSIIRLSLLFSGLVLGQLPNLTGVATTGSTDNSPSTIASTPLSSLVDRQSALRVMVVGDSMSQGQEGDYTWRYRIWQFFQQNGIDVDMVGPYHGTMPPDAATPSSLPPLHGPSPSPNSPRTTGTYASDVDSAFLSNCNHFSAWAVAVDKGLIQGVLQSTPADLILYMLGFNDIGWFYSDAAGTIDNVKKFVTNARAANPDIKIAMANVPQRSFMEGREDLVQNTKVYNTLLANYIPQWSTAQSPIHLVHLQENYDCQPGGCPAGSDGLHPNAWGEFQIANAFSHTLVNDFGLGKNPIAVPARDDPRLADVLP</sequence>
<dbReference type="OrthoDB" id="2119228at2759"/>
<dbReference type="Gene3D" id="3.40.50.1110">
    <property type="entry name" value="SGNH hydrolase"/>
    <property type="match status" value="1"/>
</dbReference>
<dbReference type="Pfam" id="PF00657">
    <property type="entry name" value="Lipase_GDSL"/>
    <property type="match status" value="1"/>
</dbReference>
<dbReference type="PANTHER" id="PTHR30383:SF19">
    <property type="entry name" value="FIBRONECTIN TYPE-III DOMAIN-CONTAINING PROTEIN"/>
    <property type="match status" value="1"/>
</dbReference>
<comment type="caution">
    <text evidence="3">The sequence shown here is derived from an EMBL/GenBank/DDBJ whole genome shotgun (WGS) entry which is preliminary data.</text>
</comment>
<evidence type="ECO:0000256" key="2">
    <source>
        <dbReference type="SAM" id="SignalP"/>
    </source>
</evidence>
<dbReference type="Proteomes" id="UP000319257">
    <property type="component" value="Unassembled WGS sequence"/>
</dbReference>
<dbReference type="InterPro" id="IPR001087">
    <property type="entry name" value="GDSL"/>
</dbReference>
<evidence type="ECO:0000313" key="3">
    <source>
        <dbReference type="EMBL" id="TPX11678.1"/>
    </source>
</evidence>
<dbReference type="STRING" id="1093900.A0A507B487"/>
<dbReference type="GO" id="GO:0004622">
    <property type="term" value="F:phosphatidylcholine lysophospholipase activity"/>
    <property type="evidence" value="ECO:0007669"/>
    <property type="project" value="TreeGrafter"/>
</dbReference>
<reference evidence="3 4" key="1">
    <citation type="submission" date="2019-06" db="EMBL/GenBank/DDBJ databases">
        <title>Draft genome sequence of the filamentous fungus Phialemoniopsis curvata isolated from diesel fuel.</title>
        <authorList>
            <person name="Varaljay V.A."/>
            <person name="Lyon W.J."/>
            <person name="Crouch A.L."/>
            <person name="Drake C.E."/>
            <person name="Hollomon J.M."/>
            <person name="Nadeau L.J."/>
            <person name="Nunn H.S."/>
            <person name="Stevenson B.S."/>
            <person name="Bojanowski C.L."/>
            <person name="Crookes-Goodson W.J."/>
        </authorList>
    </citation>
    <scope>NUCLEOTIDE SEQUENCE [LARGE SCALE GENOMIC DNA]</scope>
    <source>
        <strain evidence="3 4">D216</strain>
    </source>
</reference>
<evidence type="ECO:0000313" key="4">
    <source>
        <dbReference type="Proteomes" id="UP000319257"/>
    </source>
</evidence>
<proteinExistence type="predicted"/>
<feature type="chain" id="PRO_5021422816" evidence="2">
    <location>
        <begin position="32"/>
        <end position="327"/>
    </location>
</feature>
<protein>
    <submittedName>
        <fullName evidence="3">Uncharacterized protein</fullName>
    </submittedName>
</protein>
<accession>A0A507B487</accession>
<dbReference type="EMBL" id="SKBQ01000047">
    <property type="protein sequence ID" value="TPX11678.1"/>
    <property type="molecule type" value="Genomic_DNA"/>
</dbReference>
<gene>
    <name evidence="3" type="ORF">E0L32_007657</name>
</gene>
<name>A0A507B487_9PEZI</name>
<dbReference type="InterPro" id="IPR036514">
    <property type="entry name" value="SGNH_hydro_sf"/>
</dbReference>